<proteinExistence type="predicted"/>
<name>A0A6A6XT66_9PLEO</name>
<protein>
    <submittedName>
        <fullName evidence="2">Uncharacterized protein</fullName>
    </submittedName>
</protein>
<feature type="compositionally biased region" description="Basic and acidic residues" evidence="1">
    <location>
        <begin position="74"/>
        <end position="84"/>
    </location>
</feature>
<dbReference type="AlphaFoldDB" id="A0A6A6XT66"/>
<evidence type="ECO:0000313" key="3">
    <source>
        <dbReference type="Proteomes" id="UP000799757"/>
    </source>
</evidence>
<keyword evidence="3" id="KW-1185">Reference proteome</keyword>
<feature type="region of interest" description="Disordered" evidence="1">
    <location>
        <begin position="72"/>
        <end position="128"/>
    </location>
</feature>
<reference evidence="2" key="1">
    <citation type="journal article" date="2020" name="Stud. Mycol.">
        <title>101 Dothideomycetes genomes: a test case for predicting lifestyles and emergence of pathogens.</title>
        <authorList>
            <person name="Haridas S."/>
            <person name="Albert R."/>
            <person name="Binder M."/>
            <person name="Bloem J."/>
            <person name="Labutti K."/>
            <person name="Salamov A."/>
            <person name="Andreopoulos B."/>
            <person name="Baker S."/>
            <person name="Barry K."/>
            <person name="Bills G."/>
            <person name="Bluhm B."/>
            <person name="Cannon C."/>
            <person name="Castanera R."/>
            <person name="Culley D."/>
            <person name="Daum C."/>
            <person name="Ezra D."/>
            <person name="Gonzalez J."/>
            <person name="Henrissat B."/>
            <person name="Kuo A."/>
            <person name="Liang C."/>
            <person name="Lipzen A."/>
            <person name="Lutzoni F."/>
            <person name="Magnuson J."/>
            <person name="Mondo S."/>
            <person name="Nolan M."/>
            <person name="Ohm R."/>
            <person name="Pangilinan J."/>
            <person name="Park H.-J."/>
            <person name="Ramirez L."/>
            <person name="Alfaro M."/>
            <person name="Sun H."/>
            <person name="Tritt A."/>
            <person name="Yoshinaga Y."/>
            <person name="Zwiers L.-H."/>
            <person name="Turgeon B."/>
            <person name="Goodwin S."/>
            <person name="Spatafora J."/>
            <person name="Crous P."/>
            <person name="Grigoriev I."/>
        </authorList>
    </citation>
    <scope>NUCLEOTIDE SEQUENCE</scope>
    <source>
        <strain evidence="2">CBS 109.77</strain>
    </source>
</reference>
<gene>
    <name evidence="2" type="ORF">K505DRAFT_332403</name>
</gene>
<dbReference type="EMBL" id="MU001761">
    <property type="protein sequence ID" value="KAF2799599.1"/>
    <property type="molecule type" value="Genomic_DNA"/>
</dbReference>
<evidence type="ECO:0000256" key="1">
    <source>
        <dbReference type="SAM" id="MobiDB-lite"/>
    </source>
</evidence>
<organism evidence="2 3">
    <name type="scientific">Melanomma pulvis-pyrius CBS 109.77</name>
    <dbReference type="NCBI Taxonomy" id="1314802"/>
    <lineage>
        <taxon>Eukaryota</taxon>
        <taxon>Fungi</taxon>
        <taxon>Dikarya</taxon>
        <taxon>Ascomycota</taxon>
        <taxon>Pezizomycotina</taxon>
        <taxon>Dothideomycetes</taxon>
        <taxon>Pleosporomycetidae</taxon>
        <taxon>Pleosporales</taxon>
        <taxon>Melanommataceae</taxon>
        <taxon>Melanomma</taxon>
    </lineage>
</organism>
<dbReference type="Proteomes" id="UP000799757">
    <property type="component" value="Unassembled WGS sequence"/>
</dbReference>
<evidence type="ECO:0000313" key="2">
    <source>
        <dbReference type="EMBL" id="KAF2799599.1"/>
    </source>
</evidence>
<dbReference type="OrthoDB" id="3690919at2759"/>
<sequence>MNGNNSTPGPPHLNYPFHDYIPTGIMPCAVDSTGWRSSFHLLVCGHIVSITGPDRRCGRYCLHVAERMNQMGEHPAEEDRRGAEEETQAAQLPRAPPATQTPSAPPDHATPRHPRPEPQHPQAQTPPLLVPGLDTLHCVLCTSRRQNPLHILPHTIFPLAPSTPATAPPPLPQRSVIPLTRFLVSQRVALSPLFVNPAGAPFDWKLVHRLRCGHEVWCEPARPCGANCCVDEQWRCLGRIFPGNEVQGDAVVCGECVWRAEEVERAG</sequence>
<accession>A0A6A6XT66</accession>